<evidence type="ECO:0000313" key="1">
    <source>
        <dbReference type="EMBL" id="GLQ92778.1"/>
    </source>
</evidence>
<proteinExistence type="predicted"/>
<name>A0ABQ5XMJ2_9GAMM</name>
<dbReference type="Proteomes" id="UP001156670">
    <property type="component" value="Unassembled WGS sequence"/>
</dbReference>
<evidence type="ECO:0000313" key="2">
    <source>
        <dbReference type="Proteomes" id="UP001156670"/>
    </source>
</evidence>
<sequence>MMRCDVDNEQFDPGHLIYRDQGYGADPERPLSQFSLVVTDDELLSTFLEPFSVFMSQCKEDDESFSESDIPELKTLGYPSLEGMLSSHRRLLAGLLKDFLYFQLLDALIGKNPRSGWRFAINEIAEVSDEEMGYLLQGKGYFIG</sequence>
<protein>
    <recommendedName>
        <fullName evidence="3">Opioid growth factor receptor (OGFr) conserved domain-containing protein</fullName>
    </recommendedName>
</protein>
<dbReference type="EMBL" id="BSOB01000011">
    <property type="protein sequence ID" value="GLQ92778.1"/>
    <property type="molecule type" value="Genomic_DNA"/>
</dbReference>
<reference evidence="2" key="1">
    <citation type="journal article" date="2019" name="Int. J. Syst. Evol. Microbiol.">
        <title>The Global Catalogue of Microorganisms (GCM) 10K type strain sequencing project: providing services to taxonomists for standard genome sequencing and annotation.</title>
        <authorList>
            <consortium name="The Broad Institute Genomics Platform"/>
            <consortium name="The Broad Institute Genome Sequencing Center for Infectious Disease"/>
            <person name="Wu L."/>
            <person name="Ma J."/>
        </authorList>
    </citation>
    <scope>NUCLEOTIDE SEQUENCE [LARGE SCALE GENOMIC DNA]</scope>
    <source>
        <strain evidence="2">NBRC 111980</strain>
    </source>
</reference>
<accession>A0ABQ5XMJ2</accession>
<organism evidence="1 2">
    <name type="scientific">Dyella acidisoli</name>
    <dbReference type="NCBI Taxonomy" id="1867834"/>
    <lineage>
        <taxon>Bacteria</taxon>
        <taxon>Pseudomonadati</taxon>
        <taxon>Pseudomonadota</taxon>
        <taxon>Gammaproteobacteria</taxon>
        <taxon>Lysobacterales</taxon>
        <taxon>Rhodanobacteraceae</taxon>
        <taxon>Dyella</taxon>
    </lineage>
</organism>
<dbReference type="RefSeq" id="WP_423372781.1">
    <property type="nucleotide sequence ID" value="NZ_CP064031.1"/>
</dbReference>
<evidence type="ECO:0008006" key="3">
    <source>
        <dbReference type="Google" id="ProtNLM"/>
    </source>
</evidence>
<gene>
    <name evidence="1" type="ORF">GCM10007901_17290</name>
</gene>
<comment type="caution">
    <text evidence="1">The sequence shown here is derived from an EMBL/GenBank/DDBJ whole genome shotgun (WGS) entry which is preliminary data.</text>
</comment>
<keyword evidence="2" id="KW-1185">Reference proteome</keyword>